<protein>
    <submittedName>
        <fullName evidence="1">Uncharacterized protein</fullName>
    </submittedName>
</protein>
<dbReference type="InterPro" id="IPR011009">
    <property type="entry name" value="Kinase-like_dom_sf"/>
</dbReference>
<dbReference type="EMBL" id="DTBJ01000057">
    <property type="protein sequence ID" value="HGM59245.1"/>
    <property type="molecule type" value="Genomic_DNA"/>
</dbReference>
<evidence type="ECO:0000313" key="1">
    <source>
        <dbReference type="EMBL" id="HGM59245.1"/>
    </source>
</evidence>
<organism evidence="1">
    <name type="scientific">Staphylothermus marinus</name>
    <dbReference type="NCBI Taxonomy" id="2280"/>
    <lineage>
        <taxon>Archaea</taxon>
        <taxon>Thermoproteota</taxon>
        <taxon>Thermoprotei</taxon>
        <taxon>Desulfurococcales</taxon>
        <taxon>Desulfurococcaceae</taxon>
        <taxon>Staphylothermus</taxon>
    </lineage>
</organism>
<name>A0A7C4HA03_STAMA</name>
<comment type="caution">
    <text evidence="1">The sequence shown here is derived from an EMBL/GenBank/DDBJ whole genome shotgun (WGS) entry which is preliminary data.</text>
</comment>
<sequence>MKLFNESDLDKIVKEYVRKTTWLIKTSKRRRDLSVEESFQCSNGFLAFIKVSKNIYQLPIICSEEEPVKQLLEKNLFVKKRSLYCFEAEYSTRYISFMNEVINNSKGRVKFKDYYSIDYETVSAEPLSFEGSNVVCKHTLSNGVEVVVKGYRLIREPIIEPLIYEKLFNKNYENMPRIYRVYYYEDNDVRKYLSIITEYVKGCSLSDWFENSMMKIFIEKSSKAEYGEKLFRLNIRLGSIIADLHLKLNNNENDELFGFEDVTDKDIENWIKRIDMRYNYVLNEIKNIVEENEDKSSGHEKEILEFFYKQLDTRGKSIVEYSKGILQKYYLNTLKGRIHQEPILKRIMIRDDFDLRIIDFEGESFRSRDELLMKEPLVRDLATIINSYYTHILNVYNEKHKSKSLLSNMKKICNQKLSETWIWSIRNAIYLIHGYVGYIVDKGFEEKLLKFTVDKSVSIKTYYHVLLTPWIVDRALYEAYYKLQTGSFDYIIPIVIVLNPVFPIVNV</sequence>
<dbReference type="SUPFAM" id="SSF56112">
    <property type="entry name" value="Protein kinase-like (PK-like)"/>
    <property type="match status" value="1"/>
</dbReference>
<accession>A0A7C4HA03</accession>
<reference evidence="1" key="1">
    <citation type="journal article" date="2020" name="mSystems">
        <title>Genome- and Community-Level Interaction Insights into Carbon Utilization and Element Cycling Functions of Hydrothermarchaeota in Hydrothermal Sediment.</title>
        <authorList>
            <person name="Zhou Z."/>
            <person name="Liu Y."/>
            <person name="Xu W."/>
            <person name="Pan J."/>
            <person name="Luo Z.H."/>
            <person name="Li M."/>
        </authorList>
    </citation>
    <scope>NUCLEOTIDE SEQUENCE [LARGE SCALE GENOMIC DNA]</scope>
    <source>
        <strain evidence="1">SpSt-642</strain>
    </source>
</reference>
<gene>
    <name evidence="1" type="ORF">ENU14_06660</name>
</gene>
<proteinExistence type="predicted"/>
<dbReference type="Gene3D" id="3.90.1200.10">
    <property type="match status" value="1"/>
</dbReference>
<dbReference type="AlphaFoldDB" id="A0A7C4HA03"/>